<comment type="caution">
    <text evidence="1">The sequence shown here is derived from an EMBL/GenBank/DDBJ whole genome shotgun (WGS) entry which is preliminary data.</text>
</comment>
<dbReference type="RefSeq" id="WP_163085255.1">
    <property type="nucleotide sequence ID" value="NZ_JAAGNA010000041.1"/>
</dbReference>
<dbReference type="Proteomes" id="UP000471745">
    <property type="component" value="Unassembled WGS sequence"/>
</dbReference>
<protein>
    <submittedName>
        <fullName evidence="1">Uncharacterized protein</fullName>
    </submittedName>
</protein>
<sequence length="79" mass="8334">MIDEGHVRDLCDAANDDAALVLLEGRARVVDQPSEEQSQGALLVITKRDLVDRLGPDPSDQALHDVAGTLSDTVGKLGA</sequence>
<name>A0A9X5CGK9_9ACTN</name>
<organism evidence="1 2">
    <name type="scientific">Actinospica acidiphila</name>
    <dbReference type="NCBI Taxonomy" id="304899"/>
    <lineage>
        <taxon>Bacteria</taxon>
        <taxon>Bacillati</taxon>
        <taxon>Actinomycetota</taxon>
        <taxon>Actinomycetes</taxon>
        <taxon>Catenulisporales</taxon>
        <taxon>Actinospicaceae</taxon>
        <taxon>Actinospica</taxon>
    </lineage>
</organism>
<dbReference type="AlphaFoldDB" id="A0A9X5CGK9"/>
<keyword evidence="2" id="KW-1185">Reference proteome</keyword>
<evidence type="ECO:0000313" key="1">
    <source>
        <dbReference type="EMBL" id="NEC47212.1"/>
    </source>
</evidence>
<proteinExistence type="predicted"/>
<reference evidence="1 2" key="1">
    <citation type="submission" date="2020-01" db="EMBL/GenBank/DDBJ databases">
        <title>Insect and environment-associated Actinomycetes.</title>
        <authorList>
            <person name="Currrie C."/>
            <person name="Chevrette M."/>
            <person name="Carlson C."/>
            <person name="Stubbendieck R."/>
            <person name="Wendt-Pienkowski E."/>
        </authorList>
    </citation>
    <scope>NUCLEOTIDE SEQUENCE [LARGE SCALE GENOMIC DNA]</scope>
    <source>
        <strain evidence="1 2">SID8189</strain>
    </source>
</reference>
<dbReference type="EMBL" id="JAAGNA010000041">
    <property type="protein sequence ID" value="NEC47212.1"/>
    <property type="molecule type" value="Genomic_DNA"/>
</dbReference>
<gene>
    <name evidence="1" type="ORF">G3I18_01215</name>
</gene>
<accession>A0A9X5CGK9</accession>
<evidence type="ECO:0000313" key="2">
    <source>
        <dbReference type="Proteomes" id="UP000471745"/>
    </source>
</evidence>